<dbReference type="PIRSF" id="PIRSF000164">
    <property type="entry name" value="DHO_oxidase"/>
    <property type="match status" value="1"/>
</dbReference>
<comment type="subcellular location">
    <subcellularLocation>
        <location evidence="1 9">Cytoplasm</location>
    </subcellularLocation>
</comment>
<dbReference type="UniPathway" id="UPA00070"/>
<dbReference type="HAMAP" id="MF_00224">
    <property type="entry name" value="DHO_dh_type1"/>
    <property type="match status" value="1"/>
</dbReference>
<feature type="binding site" evidence="9">
    <location>
        <begin position="244"/>
        <end position="245"/>
    </location>
    <ligand>
        <name>FMN</name>
        <dbReference type="ChEBI" id="CHEBI:58210"/>
    </ligand>
</feature>
<dbReference type="SUPFAM" id="SSF51395">
    <property type="entry name" value="FMN-linked oxidoreductases"/>
    <property type="match status" value="1"/>
</dbReference>
<dbReference type="NCBIfam" id="TIGR01037">
    <property type="entry name" value="pyrD_sub1_fam"/>
    <property type="match status" value="1"/>
</dbReference>
<feature type="binding site" evidence="9">
    <location>
        <position position="22"/>
    </location>
    <ligand>
        <name>FMN</name>
        <dbReference type="ChEBI" id="CHEBI:58210"/>
    </ligand>
</feature>
<feature type="binding site" evidence="9">
    <location>
        <begin position="193"/>
        <end position="194"/>
    </location>
    <ligand>
        <name>substrate</name>
    </ligand>
</feature>
<dbReference type="EC" id="1.3.-.-" evidence="9"/>
<feature type="binding site" evidence="9">
    <location>
        <position position="128"/>
    </location>
    <ligand>
        <name>FMN</name>
        <dbReference type="ChEBI" id="CHEBI:58210"/>
    </ligand>
</feature>
<sequence>MDTKLKTKVAQLFLKNPITIASGPFVHGEYLETFHDLDILGAITTKTVTFNPRKGNQSPRLVEIENGYINSVGLKNVGIKRFIEMKIPFIEEMNVPTIVSIAGESKEEYVRMVEMLNPIECVSAIEINVSCPNVQNKSIIFESDVEGFGDLLKSIRNVCKKPLFVKISNNNADVVTTAKICKEQNIDAVVLLNSPSGMSLNLNSGQSNLPRQYGGMSGKILKPVALKVVDQVSNAVDIPIIGVGGISNTDDVIEMLLAGASAVGIGSAIMWDPLAAYKMVINLEKDLQKYNYNSVEEIILKVKQTRQWYIESQKIK</sequence>
<evidence type="ECO:0000256" key="6">
    <source>
        <dbReference type="ARBA" id="ARBA00022643"/>
    </source>
</evidence>
<keyword evidence="7 9" id="KW-0665">Pyrimidine biosynthesis</keyword>
<dbReference type="InterPro" id="IPR005720">
    <property type="entry name" value="Dihydroorotate_DH_cat"/>
</dbReference>
<evidence type="ECO:0000256" key="7">
    <source>
        <dbReference type="ARBA" id="ARBA00022975"/>
    </source>
</evidence>
<dbReference type="AlphaFoldDB" id="A0A4V1AQA2"/>
<comment type="similarity">
    <text evidence="3 9">Belongs to the dihydroorotate dehydrogenase family. Type 1 subfamily.</text>
</comment>
<dbReference type="InterPro" id="IPR013785">
    <property type="entry name" value="Aldolase_TIM"/>
</dbReference>
<feature type="binding site" evidence="9">
    <location>
        <position position="218"/>
    </location>
    <ligand>
        <name>FMN</name>
        <dbReference type="ChEBI" id="CHEBI:58210"/>
    </ligand>
</feature>
<dbReference type="InterPro" id="IPR049622">
    <property type="entry name" value="Dihydroorotate_DH_I"/>
</dbReference>
<dbReference type="PROSITE" id="PS00911">
    <property type="entry name" value="DHODEHASE_1"/>
    <property type="match status" value="1"/>
</dbReference>
<dbReference type="InterPro" id="IPR033888">
    <property type="entry name" value="DHOD_1B"/>
</dbReference>
<dbReference type="InterPro" id="IPR050074">
    <property type="entry name" value="DHO_dehydrogenase"/>
</dbReference>
<dbReference type="PANTHER" id="PTHR48109">
    <property type="entry name" value="DIHYDROOROTATE DEHYDROGENASE (QUINONE), MITOCHONDRIAL-RELATED"/>
    <property type="match status" value="1"/>
</dbReference>
<dbReference type="PROSITE" id="PS00912">
    <property type="entry name" value="DHODEHASE_2"/>
    <property type="match status" value="1"/>
</dbReference>
<comment type="pathway">
    <text evidence="2 9">Pyrimidine metabolism; UMP biosynthesis via de novo pathway.</text>
</comment>
<feature type="binding site" evidence="9">
    <location>
        <position position="46"/>
    </location>
    <ligand>
        <name>substrate</name>
    </ligand>
</feature>
<dbReference type="GO" id="GO:0004152">
    <property type="term" value="F:dihydroorotate dehydrogenase activity"/>
    <property type="evidence" value="ECO:0007669"/>
    <property type="project" value="UniProtKB-UniRule"/>
</dbReference>
<dbReference type="Proteomes" id="UP000294309">
    <property type="component" value="Chromosome"/>
</dbReference>
<evidence type="ECO:0000256" key="2">
    <source>
        <dbReference type="ARBA" id="ARBA00004725"/>
    </source>
</evidence>
<dbReference type="CDD" id="cd04740">
    <property type="entry name" value="DHOD_1B_like"/>
    <property type="match status" value="1"/>
</dbReference>
<keyword evidence="8 9" id="KW-0560">Oxidoreductase</keyword>
<evidence type="ECO:0000259" key="10">
    <source>
        <dbReference type="Pfam" id="PF01180"/>
    </source>
</evidence>
<protein>
    <recommendedName>
        <fullName evidence="9">Dihydroorotate dehydrogenase</fullName>
        <shortName evidence="9">DHOD</shortName>
        <shortName evidence="9">DHODase</shortName>
        <shortName evidence="9">DHOdehase</shortName>
        <ecNumber evidence="9">1.3.-.-</ecNumber>
    </recommendedName>
</protein>
<keyword evidence="12" id="KW-1185">Reference proteome</keyword>
<keyword evidence="6 9" id="KW-0288">FMN</keyword>
<keyword evidence="4 9" id="KW-0963">Cytoplasm</keyword>
<proteinExistence type="inferred from homology"/>
<comment type="caution">
    <text evidence="9">Lacks conserved residue(s) required for the propagation of feature annotation.</text>
</comment>
<dbReference type="InterPro" id="IPR024920">
    <property type="entry name" value="Dihydroorotate_DH_1"/>
</dbReference>
<evidence type="ECO:0000313" key="12">
    <source>
        <dbReference type="Proteomes" id="UP000294309"/>
    </source>
</evidence>
<dbReference type="PANTHER" id="PTHR48109:SF1">
    <property type="entry name" value="DIHYDROOROTATE DEHYDROGENASE (FUMARATE)"/>
    <property type="match status" value="1"/>
</dbReference>
<dbReference type="KEGG" id="sgq:SGLAD_v1c05900"/>
<dbReference type="GO" id="GO:0006207">
    <property type="term" value="P:'de novo' pyrimidine nucleobase biosynthetic process"/>
    <property type="evidence" value="ECO:0007669"/>
    <property type="project" value="InterPro"/>
</dbReference>
<evidence type="ECO:0000313" key="11">
    <source>
        <dbReference type="EMBL" id="QBQ07789.1"/>
    </source>
</evidence>
<dbReference type="RefSeq" id="WP_134297576.1">
    <property type="nucleotide sequence ID" value="NZ_CP038013.1"/>
</dbReference>
<gene>
    <name evidence="11" type="primary">pyrDI</name>
    <name evidence="9" type="synonym">pyrD</name>
    <name evidence="11" type="ORF">SGLAD_v1c05900</name>
</gene>
<evidence type="ECO:0000256" key="3">
    <source>
        <dbReference type="ARBA" id="ARBA00008008"/>
    </source>
</evidence>
<comment type="function">
    <text evidence="9">Catalyzes the conversion of dihydroorotate to orotate.</text>
</comment>
<feature type="domain" description="Dihydroorotate dehydrogenase catalytic" evidence="10">
    <location>
        <begin position="5"/>
        <end position="280"/>
    </location>
</feature>
<organism evidence="11 12">
    <name type="scientific">Spiroplasma gladiatoris</name>
    <dbReference type="NCBI Taxonomy" id="2143"/>
    <lineage>
        <taxon>Bacteria</taxon>
        <taxon>Bacillati</taxon>
        <taxon>Mycoplasmatota</taxon>
        <taxon>Mollicutes</taxon>
        <taxon>Entomoplasmatales</taxon>
        <taxon>Spiroplasmataceae</taxon>
        <taxon>Spiroplasma</taxon>
    </lineage>
</organism>
<dbReference type="InterPro" id="IPR001295">
    <property type="entry name" value="Dihydroorotate_DH_CS"/>
</dbReference>
<dbReference type="OrthoDB" id="9794954at2"/>
<accession>A0A4V1AQA2</accession>
<evidence type="ECO:0000256" key="1">
    <source>
        <dbReference type="ARBA" id="ARBA00004496"/>
    </source>
</evidence>
<dbReference type="InterPro" id="IPR012135">
    <property type="entry name" value="Dihydroorotate_DH_1_2"/>
</dbReference>
<evidence type="ECO:0000256" key="8">
    <source>
        <dbReference type="ARBA" id="ARBA00023002"/>
    </source>
</evidence>
<evidence type="ECO:0000256" key="4">
    <source>
        <dbReference type="ARBA" id="ARBA00022490"/>
    </source>
</evidence>
<name>A0A4V1AQA2_9MOLU</name>
<keyword evidence="5 9" id="KW-0285">Flavoprotein</keyword>
<feature type="active site" description="Nucleophile" evidence="9">
    <location>
        <position position="131"/>
    </location>
</feature>
<feature type="binding site" evidence="9">
    <location>
        <begin position="70"/>
        <end position="74"/>
    </location>
    <ligand>
        <name>substrate</name>
    </ligand>
</feature>
<evidence type="ECO:0000256" key="5">
    <source>
        <dbReference type="ARBA" id="ARBA00022630"/>
    </source>
</evidence>
<dbReference type="NCBIfam" id="NF005574">
    <property type="entry name" value="PRK07259.1"/>
    <property type="match status" value="1"/>
</dbReference>
<reference evidence="11 12" key="1">
    <citation type="submission" date="2019-03" db="EMBL/GenBank/DDBJ databases">
        <title>Complete genome sequence of Spiroplasma gladiatoris TG-1 (DSM 22552).</title>
        <authorList>
            <person name="Lin Y.-C."/>
            <person name="Chou L."/>
            <person name="Kuo C.-H."/>
        </authorList>
    </citation>
    <scope>NUCLEOTIDE SEQUENCE [LARGE SCALE GENOMIC DNA]</scope>
    <source>
        <strain evidence="11 12">TG-1</strain>
    </source>
</reference>
<feature type="binding site" evidence="9">
    <location>
        <position position="166"/>
    </location>
    <ligand>
        <name>FMN</name>
        <dbReference type="ChEBI" id="CHEBI:58210"/>
    </ligand>
</feature>
<dbReference type="GO" id="GO:0044205">
    <property type="term" value="P:'de novo' UMP biosynthetic process"/>
    <property type="evidence" value="ECO:0007669"/>
    <property type="project" value="UniProtKB-UniRule"/>
</dbReference>
<feature type="binding site" evidence="9">
    <location>
        <begin position="46"/>
        <end position="47"/>
    </location>
    <ligand>
        <name>FMN</name>
        <dbReference type="ChEBI" id="CHEBI:58210"/>
    </ligand>
</feature>
<comment type="catalytic activity">
    <reaction evidence="9">
        <text>(S)-dihydroorotate + A = orotate + AH2</text>
        <dbReference type="Rhea" id="RHEA:18073"/>
        <dbReference type="ChEBI" id="CHEBI:13193"/>
        <dbReference type="ChEBI" id="CHEBI:17499"/>
        <dbReference type="ChEBI" id="CHEBI:30839"/>
        <dbReference type="ChEBI" id="CHEBI:30864"/>
    </reaction>
</comment>
<feature type="binding site" evidence="9">
    <location>
        <begin position="266"/>
        <end position="267"/>
    </location>
    <ligand>
        <name>FMN</name>
        <dbReference type="ChEBI" id="CHEBI:58210"/>
    </ligand>
</feature>
<dbReference type="Pfam" id="PF01180">
    <property type="entry name" value="DHO_dh"/>
    <property type="match status" value="1"/>
</dbReference>
<dbReference type="EMBL" id="CP038013">
    <property type="protein sequence ID" value="QBQ07789.1"/>
    <property type="molecule type" value="Genomic_DNA"/>
</dbReference>
<comment type="cofactor">
    <cofactor evidence="9">
        <name>FMN</name>
        <dbReference type="ChEBI" id="CHEBI:58210"/>
    </cofactor>
    <text evidence="9">Binds 1 FMN per subunit.</text>
</comment>
<feature type="binding site" evidence="9">
    <location>
        <position position="128"/>
    </location>
    <ligand>
        <name>substrate</name>
    </ligand>
</feature>
<dbReference type="GO" id="GO:0005737">
    <property type="term" value="C:cytoplasm"/>
    <property type="evidence" value="ECO:0007669"/>
    <property type="project" value="UniProtKB-SubCell"/>
</dbReference>
<dbReference type="Gene3D" id="3.20.20.70">
    <property type="entry name" value="Aldolase class I"/>
    <property type="match status" value="1"/>
</dbReference>
<evidence type="ECO:0000256" key="9">
    <source>
        <dbReference type="HAMAP-Rule" id="MF_00224"/>
    </source>
</evidence>